<sequence length="332" mass="37487">METESLLLNAIHGLQDPIPQYVLGSLPAILTIGATPFKGVGRKLGWFVRCLGCPFVGLFYFCNIKSDKVTMCAYWLSANNFIVENPNFQSSQIRYRPVGHHAKQINPPQNLHDPNDQQLIMIDTLKDCVAEASLLDRFASLVSLYYIVVGIFIGIAKAIQCMKDNSVQQDWPYIPLLFIWTIPITWFRAWRGLVVVKEPNITDQLSVRDYSPNNLNNLHNKQFCVAYIFLFSLLSPWFTVLIAYYTRPVGFFCRSKFLTIICSVWSFNNIMAYSSHIMKCESQVTGPSLLNLIFSICGSLLLGGLGFLSILASFTDLWVNIFGPSCYVPSSC</sequence>
<proteinExistence type="predicted"/>
<organism evidence="1 2">
    <name type="scientific">Scutellospora calospora</name>
    <dbReference type="NCBI Taxonomy" id="85575"/>
    <lineage>
        <taxon>Eukaryota</taxon>
        <taxon>Fungi</taxon>
        <taxon>Fungi incertae sedis</taxon>
        <taxon>Mucoromycota</taxon>
        <taxon>Glomeromycotina</taxon>
        <taxon>Glomeromycetes</taxon>
        <taxon>Diversisporales</taxon>
        <taxon>Gigasporaceae</taxon>
        <taxon>Scutellospora</taxon>
    </lineage>
</organism>
<dbReference type="Proteomes" id="UP000789860">
    <property type="component" value="Unassembled WGS sequence"/>
</dbReference>
<reference evidence="1" key="1">
    <citation type="submission" date="2021-06" db="EMBL/GenBank/DDBJ databases">
        <authorList>
            <person name="Kallberg Y."/>
            <person name="Tangrot J."/>
            <person name="Rosling A."/>
        </authorList>
    </citation>
    <scope>NUCLEOTIDE SEQUENCE</scope>
    <source>
        <strain evidence="1">AU212A</strain>
    </source>
</reference>
<comment type="caution">
    <text evidence="1">The sequence shown here is derived from an EMBL/GenBank/DDBJ whole genome shotgun (WGS) entry which is preliminary data.</text>
</comment>
<name>A0ACA9LBI7_9GLOM</name>
<evidence type="ECO:0000313" key="2">
    <source>
        <dbReference type="Proteomes" id="UP000789860"/>
    </source>
</evidence>
<accession>A0ACA9LBI7</accession>
<dbReference type="EMBL" id="CAJVPM010004673">
    <property type="protein sequence ID" value="CAG8515970.1"/>
    <property type="molecule type" value="Genomic_DNA"/>
</dbReference>
<gene>
    <name evidence="1" type="ORF">SCALOS_LOCUS3864</name>
</gene>
<protein>
    <submittedName>
        <fullName evidence="1">4339_t:CDS:1</fullName>
    </submittedName>
</protein>
<evidence type="ECO:0000313" key="1">
    <source>
        <dbReference type="EMBL" id="CAG8515970.1"/>
    </source>
</evidence>
<keyword evidence="2" id="KW-1185">Reference proteome</keyword>